<accession>A0CLW9</accession>
<sequence length="278" mass="32860">MRAQSPTQKFIPTSAITTTRLVSSPHSNIRDQRADSQVNSRVTKITTYSTRPKTTITTTTTFRPVIETRTVRLCTDKRCQGHEQHIEQLTQENQQLHQRVLELQQEIDQYSICQRQHTNNYSCEIDNIKKLYEESQINYKSEIEYLTQEITQYKTQFQHSDDQVKYLTQQLKKQSNNENLENQIALLTTEMERLNTVILEKNVVVEQLTYKINQLDSELFNKEEVIENLEINASKLKKQYQEACNQVFLIRSELDRQLDTIQQQERNIFILNQDKQAI</sequence>
<dbReference type="RefSeq" id="XP_001439183.1">
    <property type="nucleotide sequence ID" value="XM_001439146.1"/>
</dbReference>
<dbReference type="GeneID" id="5024968"/>
<gene>
    <name evidence="2" type="ORF">GSPATT00008265001</name>
</gene>
<dbReference type="Proteomes" id="UP000000600">
    <property type="component" value="Unassembled WGS sequence"/>
</dbReference>
<proteinExistence type="predicted"/>
<feature type="coiled-coil region" evidence="1">
    <location>
        <begin position="170"/>
        <end position="246"/>
    </location>
</feature>
<name>A0CLW9_PARTE</name>
<dbReference type="HOGENOM" id="CLU_1002741_0_0_1"/>
<keyword evidence="3" id="KW-1185">Reference proteome</keyword>
<evidence type="ECO:0000256" key="1">
    <source>
        <dbReference type="SAM" id="Coils"/>
    </source>
</evidence>
<dbReference type="EMBL" id="CT868108">
    <property type="protein sequence ID" value="CAK71786.1"/>
    <property type="molecule type" value="Genomic_DNA"/>
</dbReference>
<feature type="coiled-coil region" evidence="1">
    <location>
        <begin position="79"/>
        <end position="106"/>
    </location>
</feature>
<dbReference type="AlphaFoldDB" id="A0CLW9"/>
<reference evidence="2 3" key="1">
    <citation type="journal article" date="2006" name="Nature">
        <title>Global trends of whole-genome duplications revealed by the ciliate Paramecium tetraurelia.</title>
        <authorList>
            <consortium name="Genoscope"/>
            <person name="Aury J.-M."/>
            <person name="Jaillon O."/>
            <person name="Duret L."/>
            <person name="Noel B."/>
            <person name="Jubin C."/>
            <person name="Porcel B.M."/>
            <person name="Segurens B."/>
            <person name="Daubin V."/>
            <person name="Anthouard V."/>
            <person name="Aiach N."/>
            <person name="Arnaiz O."/>
            <person name="Billaut A."/>
            <person name="Beisson J."/>
            <person name="Blanc I."/>
            <person name="Bouhouche K."/>
            <person name="Camara F."/>
            <person name="Duharcourt S."/>
            <person name="Guigo R."/>
            <person name="Gogendeau D."/>
            <person name="Katinka M."/>
            <person name="Keller A.-M."/>
            <person name="Kissmehl R."/>
            <person name="Klotz C."/>
            <person name="Koll F."/>
            <person name="Le Moue A."/>
            <person name="Lepere C."/>
            <person name="Malinsky S."/>
            <person name="Nowacki M."/>
            <person name="Nowak J.K."/>
            <person name="Plattner H."/>
            <person name="Poulain J."/>
            <person name="Ruiz F."/>
            <person name="Serrano V."/>
            <person name="Zagulski M."/>
            <person name="Dessen P."/>
            <person name="Betermier M."/>
            <person name="Weissenbach J."/>
            <person name="Scarpelli C."/>
            <person name="Schachter V."/>
            <person name="Sperling L."/>
            <person name="Meyer E."/>
            <person name="Cohen J."/>
            <person name="Wincker P."/>
        </authorList>
    </citation>
    <scope>NUCLEOTIDE SEQUENCE [LARGE SCALE GENOMIC DNA]</scope>
    <source>
        <strain evidence="2 3">Stock d4-2</strain>
    </source>
</reference>
<organism evidence="2 3">
    <name type="scientific">Paramecium tetraurelia</name>
    <dbReference type="NCBI Taxonomy" id="5888"/>
    <lineage>
        <taxon>Eukaryota</taxon>
        <taxon>Sar</taxon>
        <taxon>Alveolata</taxon>
        <taxon>Ciliophora</taxon>
        <taxon>Intramacronucleata</taxon>
        <taxon>Oligohymenophorea</taxon>
        <taxon>Peniculida</taxon>
        <taxon>Parameciidae</taxon>
        <taxon>Paramecium</taxon>
    </lineage>
</organism>
<keyword evidence="1" id="KW-0175">Coiled coil</keyword>
<evidence type="ECO:0000313" key="3">
    <source>
        <dbReference type="Proteomes" id="UP000000600"/>
    </source>
</evidence>
<protein>
    <submittedName>
        <fullName evidence="2">Uncharacterized protein</fullName>
    </submittedName>
</protein>
<evidence type="ECO:0000313" key="2">
    <source>
        <dbReference type="EMBL" id="CAK71786.1"/>
    </source>
</evidence>
<dbReference type="InParanoid" id="A0CLW9"/>
<dbReference type="KEGG" id="ptm:GSPATT00008265001"/>